<feature type="chain" id="PRO_5025464990" description="Extracellular membrane protein CFEM domain-containing protein" evidence="2">
    <location>
        <begin position="20"/>
        <end position="123"/>
    </location>
</feature>
<name>A0A6A6DR81_9PEZI</name>
<protein>
    <recommendedName>
        <fullName evidence="5">Extracellular membrane protein CFEM domain-containing protein</fullName>
    </recommendedName>
</protein>
<keyword evidence="4" id="KW-1185">Reference proteome</keyword>
<evidence type="ECO:0000313" key="4">
    <source>
        <dbReference type="Proteomes" id="UP000800200"/>
    </source>
</evidence>
<feature type="region of interest" description="Disordered" evidence="1">
    <location>
        <begin position="68"/>
        <end position="96"/>
    </location>
</feature>
<evidence type="ECO:0008006" key="5">
    <source>
        <dbReference type="Google" id="ProtNLM"/>
    </source>
</evidence>
<gene>
    <name evidence="3" type="ORF">K469DRAFT_693587</name>
</gene>
<feature type="signal peptide" evidence="2">
    <location>
        <begin position="1"/>
        <end position="19"/>
    </location>
</feature>
<evidence type="ECO:0000256" key="1">
    <source>
        <dbReference type="SAM" id="MobiDB-lite"/>
    </source>
</evidence>
<feature type="compositionally biased region" description="Basic and acidic residues" evidence="1">
    <location>
        <begin position="71"/>
        <end position="86"/>
    </location>
</feature>
<accession>A0A6A6DR81</accession>
<reference evidence="3" key="1">
    <citation type="journal article" date="2020" name="Stud. Mycol.">
        <title>101 Dothideomycetes genomes: a test case for predicting lifestyles and emergence of pathogens.</title>
        <authorList>
            <person name="Haridas S."/>
            <person name="Albert R."/>
            <person name="Binder M."/>
            <person name="Bloem J."/>
            <person name="Labutti K."/>
            <person name="Salamov A."/>
            <person name="Andreopoulos B."/>
            <person name="Baker S."/>
            <person name="Barry K."/>
            <person name="Bills G."/>
            <person name="Bluhm B."/>
            <person name="Cannon C."/>
            <person name="Castanera R."/>
            <person name="Culley D."/>
            <person name="Daum C."/>
            <person name="Ezra D."/>
            <person name="Gonzalez J."/>
            <person name="Henrissat B."/>
            <person name="Kuo A."/>
            <person name="Liang C."/>
            <person name="Lipzen A."/>
            <person name="Lutzoni F."/>
            <person name="Magnuson J."/>
            <person name="Mondo S."/>
            <person name="Nolan M."/>
            <person name="Ohm R."/>
            <person name="Pangilinan J."/>
            <person name="Park H.-J."/>
            <person name="Ramirez L."/>
            <person name="Alfaro M."/>
            <person name="Sun H."/>
            <person name="Tritt A."/>
            <person name="Yoshinaga Y."/>
            <person name="Zwiers L.-H."/>
            <person name="Turgeon B."/>
            <person name="Goodwin S."/>
            <person name="Spatafora J."/>
            <person name="Crous P."/>
            <person name="Grigoriev I."/>
        </authorList>
    </citation>
    <scope>NUCLEOTIDE SEQUENCE</scope>
    <source>
        <strain evidence="3">CBS 207.26</strain>
    </source>
</reference>
<keyword evidence="2" id="KW-0732">Signal</keyword>
<organism evidence="3 4">
    <name type="scientific">Zopfia rhizophila CBS 207.26</name>
    <dbReference type="NCBI Taxonomy" id="1314779"/>
    <lineage>
        <taxon>Eukaryota</taxon>
        <taxon>Fungi</taxon>
        <taxon>Dikarya</taxon>
        <taxon>Ascomycota</taxon>
        <taxon>Pezizomycotina</taxon>
        <taxon>Dothideomycetes</taxon>
        <taxon>Dothideomycetes incertae sedis</taxon>
        <taxon>Zopfiaceae</taxon>
        <taxon>Zopfia</taxon>
    </lineage>
</organism>
<evidence type="ECO:0000256" key="2">
    <source>
        <dbReference type="SAM" id="SignalP"/>
    </source>
</evidence>
<sequence length="123" mass="13657">MRFLPTLLALIFFAPAALTCKCKGTGTAGYQYVTQYCCRETNGTFQYGDDCMISSGFSTFATCWEEGEKSEEERGVRWKEGKRKSDVGGGEGRGGRMGIFEDEEIQRYKNGKNAIGLLFFAAL</sequence>
<dbReference type="AlphaFoldDB" id="A0A6A6DR81"/>
<evidence type="ECO:0000313" key="3">
    <source>
        <dbReference type="EMBL" id="KAF2180136.1"/>
    </source>
</evidence>
<feature type="compositionally biased region" description="Gly residues" evidence="1">
    <location>
        <begin position="87"/>
        <end position="96"/>
    </location>
</feature>
<dbReference type="Proteomes" id="UP000800200">
    <property type="component" value="Unassembled WGS sequence"/>
</dbReference>
<proteinExistence type="predicted"/>
<dbReference type="EMBL" id="ML994660">
    <property type="protein sequence ID" value="KAF2180136.1"/>
    <property type="molecule type" value="Genomic_DNA"/>
</dbReference>